<keyword evidence="4" id="KW-1185">Reference proteome</keyword>
<name>A0A3P1C360_9BACT</name>
<comment type="caution">
    <text evidence="3">The sequence shown here is derived from an EMBL/GenBank/DDBJ whole genome shotgun (WGS) entry which is preliminary data.</text>
</comment>
<dbReference type="InterPro" id="IPR011250">
    <property type="entry name" value="OMP/PagP_B-barrel"/>
</dbReference>
<evidence type="ECO:0000256" key="1">
    <source>
        <dbReference type="SAM" id="SignalP"/>
    </source>
</evidence>
<accession>A0A3P1C360</accession>
<dbReference type="OrthoDB" id="944714at2"/>
<organism evidence="3 4">
    <name type="scientific">Larkinella rosea</name>
    <dbReference type="NCBI Taxonomy" id="2025312"/>
    <lineage>
        <taxon>Bacteria</taxon>
        <taxon>Pseudomonadati</taxon>
        <taxon>Bacteroidota</taxon>
        <taxon>Cytophagia</taxon>
        <taxon>Cytophagales</taxon>
        <taxon>Spirosomataceae</taxon>
        <taxon>Larkinella</taxon>
    </lineage>
</organism>
<dbReference type="Proteomes" id="UP000271925">
    <property type="component" value="Unassembled WGS sequence"/>
</dbReference>
<feature type="chain" id="PRO_5018129809" evidence="1">
    <location>
        <begin position="21"/>
        <end position="229"/>
    </location>
</feature>
<proteinExistence type="predicted"/>
<gene>
    <name evidence="3" type="ORF">EHT25_08660</name>
</gene>
<dbReference type="Pfam" id="PF13568">
    <property type="entry name" value="OMP_b-brl_2"/>
    <property type="match status" value="1"/>
</dbReference>
<dbReference type="AlphaFoldDB" id="A0A3P1C360"/>
<sequence>MKAFYYSLVLVMTTSTFAYSQGRFSLSATLSPTWRNLDYRMTIHDSSPDVSGANVLAKDHGGTVGLMANYQFHRNWSVSSGLWYNRSKGYMDFQAFRTNTTIEAEPTRQMTLNHLQLPVLINFSPTKNRLSPYLSTGLVFNMNYQSRISPFPGSNEAGVTHSKEINTHALVGVGVQYRISSRWSVIVQPTAMYRLGSLKNNSDHGYPLQIQSRNRDWQFGVQVRLKYTF</sequence>
<protein>
    <submittedName>
        <fullName evidence="3">PorT family protein</fullName>
    </submittedName>
</protein>
<reference evidence="3 4" key="1">
    <citation type="submission" date="2018-11" db="EMBL/GenBank/DDBJ databases">
        <authorList>
            <person name="Zhou Z."/>
            <person name="Wang G."/>
        </authorList>
    </citation>
    <scope>NUCLEOTIDE SEQUENCE [LARGE SCALE GENOMIC DNA]</scope>
    <source>
        <strain evidence="3 4">KCTC52004</strain>
    </source>
</reference>
<dbReference type="Gene3D" id="2.40.160.20">
    <property type="match status" value="1"/>
</dbReference>
<feature type="signal peptide" evidence="1">
    <location>
        <begin position="1"/>
        <end position="20"/>
    </location>
</feature>
<keyword evidence="1" id="KW-0732">Signal</keyword>
<dbReference type="EMBL" id="RQJO01000007">
    <property type="protein sequence ID" value="RRB07830.1"/>
    <property type="molecule type" value="Genomic_DNA"/>
</dbReference>
<evidence type="ECO:0000313" key="4">
    <source>
        <dbReference type="Proteomes" id="UP000271925"/>
    </source>
</evidence>
<dbReference type="InterPro" id="IPR025665">
    <property type="entry name" value="Beta-barrel_OMP_2"/>
</dbReference>
<dbReference type="SUPFAM" id="SSF56925">
    <property type="entry name" value="OMPA-like"/>
    <property type="match status" value="1"/>
</dbReference>
<evidence type="ECO:0000313" key="3">
    <source>
        <dbReference type="EMBL" id="RRB07830.1"/>
    </source>
</evidence>
<feature type="domain" description="Outer membrane protein beta-barrel" evidence="2">
    <location>
        <begin position="57"/>
        <end position="178"/>
    </location>
</feature>
<dbReference type="RefSeq" id="WP_124873311.1">
    <property type="nucleotide sequence ID" value="NZ_RQJO01000007.1"/>
</dbReference>
<evidence type="ECO:0000259" key="2">
    <source>
        <dbReference type="Pfam" id="PF13568"/>
    </source>
</evidence>